<proteinExistence type="predicted"/>
<protein>
    <submittedName>
        <fullName evidence="1">Uncharacterized protein</fullName>
    </submittedName>
</protein>
<sequence>MPFSKYDMQLEHFMSFVVLLEIYHGEVLVKGFRYARFMAALLKESSASITGVEVVQCGFGDTGRSCETHGFCGQVFMIDRADSFNLKLFSTQCLGSRVIDNDHNCYQSFTHKLRPRCVYTGRVAVTSVGSVLNHRRQLHTHMN</sequence>
<keyword evidence="2" id="KW-1185">Reference proteome</keyword>
<organism evidence="1 2">
    <name type="scientific">Plasmopara halstedii</name>
    <name type="common">Downy mildew of sunflower</name>
    <dbReference type="NCBI Taxonomy" id="4781"/>
    <lineage>
        <taxon>Eukaryota</taxon>
        <taxon>Sar</taxon>
        <taxon>Stramenopiles</taxon>
        <taxon>Oomycota</taxon>
        <taxon>Peronosporomycetes</taxon>
        <taxon>Peronosporales</taxon>
        <taxon>Peronosporaceae</taxon>
        <taxon>Plasmopara</taxon>
    </lineage>
</organism>
<dbReference type="EMBL" id="CCYD01000482">
    <property type="protein sequence ID" value="CEG40421.1"/>
    <property type="molecule type" value="Genomic_DNA"/>
</dbReference>
<dbReference type="GeneID" id="36405676"/>
<evidence type="ECO:0000313" key="1">
    <source>
        <dbReference type="EMBL" id="CEG40421.1"/>
    </source>
</evidence>
<dbReference type="AlphaFoldDB" id="A0A0P1AHH4"/>
<evidence type="ECO:0000313" key="2">
    <source>
        <dbReference type="Proteomes" id="UP000054928"/>
    </source>
</evidence>
<dbReference type="RefSeq" id="XP_024576790.1">
    <property type="nucleotide sequence ID" value="XM_024726077.1"/>
</dbReference>
<dbReference type="Proteomes" id="UP000054928">
    <property type="component" value="Unassembled WGS sequence"/>
</dbReference>
<accession>A0A0P1AHH4</accession>
<name>A0A0P1AHH4_PLAHL</name>
<reference evidence="2" key="1">
    <citation type="submission" date="2014-09" db="EMBL/GenBank/DDBJ databases">
        <authorList>
            <person name="Sharma Rahul"/>
            <person name="Thines Marco"/>
        </authorList>
    </citation>
    <scope>NUCLEOTIDE SEQUENCE [LARGE SCALE GENOMIC DNA]</scope>
</reference>